<evidence type="ECO:0008006" key="6">
    <source>
        <dbReference type="Google" id="ProtNLM"/>
    </source>
</evidence>
<feature type="transmembrane region" description="Helical" evidence="3">
    <location>
        <begin position="35"/>
        <end position="53"/>
    </location>
</feature>
<evidence type="ECO:0000256" key="2">
    <source>
        <dbReference type="SAM" id="MobiDB-lite"/>
    </source>
</evidence>
<feature type="coiled-coil region" evidence="1">
    <location>
        <begin position="84"/>
        <end position="118"/>
    </location>
</feature>
<dbReference type="SUPFAM" id="SSF57884">
    <property type="entry name" value="Ada DNA repair protein, N-terminal domain (N-Ada 10)"/>
    <property type="match status" value="1"/>
</dbReference>
<feature type="compositionally biased region" description="Polar residues" evidence="2">
    <location>
        <begin position="149"/>
        <end position="168"/>
    </location>
</feature>
<evidence type="ECO:0000313" key="4">
    <source>
        <dbReference type="EMBL" id="MQS53066.1"/>
    </source>
</evidence>
<name>A0A5P0ZIX2_9LACO</name>
<proteinExistence type="predicted"/>
<gene>
    <name evidence="4" type="ORF">FHL02_08545</name>
</gene>
<keyword evidence="1" id="KW-0175">Coiled coil</keyword>
<feature type="region of interest" description="Disordered" evidence="2">
    <location>
        <begin position="119"/>
        <end position="169"/>
    </location>
</feature>
<keyword evidence="3" id="KW-1133">Transmembrane helix</keyword>
<organism evidence="4 5">
    <name type="scientific">Companilactobacillus mishanensis</name>
    <dbReference type="NCBI Taxonomy" id="2486008"/>
    <lineage>
        <taxon>Bacteria</taxon>
        <taxon>Bacillati</taxon>
        <taxon>Bacillota</taxon>
        <taxon>Bacilli</taxon>
        <taxon>Lactobacillales</taxon>
        <taxon>Lactobacillaceae</taxon>
        <taxon>Companilactobacillus</taxon>
    </lineage>
</organism>
<feature type="transmembrane region" description="Helical" evidence="3">
    <location>
        <begin position="6"/>
        <end position="23"/>
    </location>
</feature>
<dbReference type="OrthoDB" id="2292214at2"/>
<dbReference type="Proteomes" id="UP000380386">
    <property type="component" value="Unassembled WGS sequence"/>
</dbReference>
<evidence type="ECO:0000256" key="3">
    <source>
        <dbReference type="SAM" id="Phobius"/>
    </source>
</evidence>
<evidence type="ECO:0000256" key="1">
    <source>
        <dbReference type="SAM" id="Coils"/>
    </source>
</evidence>
<accession>A0A5P0ZIX2</accession>
<protein>
    <recommendedName>
        <fullName evidence="6">DNA-entry nuclease</fullName>
    </recommendedName>
</protein>
<dbReference type="InterPro" id="IPR035451">
    <property type="entry name" value="Ada-like_dom_sf"/>
</dbReference>
<reference evidence="4 5" key="1">
    <citation type="journal article" date="2019" name="Syst. Appl. Microbiol.">
        <title>Polyphasic characterization of two novel Lactobacillus spp. isolated from blown salami packages: Description of Lactobacillus halodurans sp. nov. and Lactobacillus salsicarnum sp. nov.</title>
        <authorList>
            <person name="Schuster J.A."/>
            <person name="Klingl A."/>
            <person name="Vogel R.F."/>
            <person name="Ehrmann M.A."/>
        </authorList>
    </citation>
    <scope>NUCLEOTIDE SEQUENCE [LARGE SCALE GENOMIC DNA]</scope>
    <source>
        <strain evidence="4 5">TMW 1.2118</strain>
    </source>
</reference>
<evidence type="ECO:0000313" key="5">
    <source>
        <dbReference type="Proteomes" id="UP000380386"/>
    </source>
</evidence>
<keyword evidence="3" id="KW-0812">Transmembrane</keyword>
<comment type="caution">
    <text evidence="4">The sequence shown here is derived from an EMBL/GenBank/DDBJ whole genome shotgun (WGS) entry which is preliminary data.</text>
</comment>
<feature type="compositionally biased region" description="Pro residues" evidence="2">
    <location>
        <begin position="135"/>
        <end position="147"/>
    </location>
</feature>
<dbReference type="EMBL" id="VDFM01000011">
    <property type="protein sequence ID" value="MQS53066.1"/>
    <property type="molecule type" value="Genomic_DNA"/>
</dbReference>
<dbReference type="Gene3D" id="3.40.10.10">
    <property type="entry name" value="DNA Methylphosphotriester Repair Domain"/>
    <property type="match status" value="1"/>
</dbReference>
<dbReference type="RefSeq" id="WP_153383596.1">
    <property type="nucleotide sequence ID" value="NZ_VDFM01000011.1"/>
</dbReference>
<keyword evidence="3" id="KW-0472">Membrane</keyword>
<sequence>MINFLAFVSLIVFIYFLVKYIKNRKTRIGREAKKPMWISLVVFIVLGAFAGAGNSPDEPTKQVSSDEPDIAKPVVIKNVGKGEYDSAKKKNKELLAKKKELSDKADSLDSQMNDIEQAEAAEAKANEPAASEEPAPAPDPTTAPAPAPSTNGNQGNRDLDTSGSQQIVGNVKSRIYHVPGQRGYNMNSRNAVYFQNEQEAQAAGYRRAKV</sequence>
<dbReference type="AlphaFoldDB" id="A0A5P0ZIX2"/>